<evidence type="ECO:0000256" key="1">
    <source>
        <dbReference type="ARBA" id="ARBA00022741"/>
    </source>
</evidence>
<evidence type="ECO:0000313" key="13">
    <source>
        <dbReference type="Proteomes" id="UP000305874"/>
    </source>
</evidence>
<keyword evidence="2 9" id="KW-0378">Hydrolase</keyword>
<dbReference type="InterPro" id="IPR027417">
    <property type="entry name" value="P-loop_NTPase"/>
</dbReference>
<feature type="region of interest" description="Disordered" evidence="10">
    <location>
        <begin position="254"/>
        <end position="279"/>
    </location>
</feature>
<dbReference type="InterPro" id="IPR014016">
    <property type="entry name" value="UvrD-like_ATP-bd"/>
</dbReference>
<sequence>MGSNNSKKDNFLEWFGLVRQAKFNAAMARLRLLKSEKQDKERLLEEERVKSRKALEHGRVRRKKIKLQNQNRLFKLKQYLWETYGMLEFAPAKQRQSFNEAVVPPAINVDMASIKNEFTKKVQHINNTELAKPEEERNLIHISAEQEKMLFSSNTATNIIAGAGSGKSTTLILRIIMMHKIMDIGLNKITVCTFTKESRKDFIKSLQLRFKQFGTDISHPQAKNIVRTFHSLAYEIHKRLGDTSKSILFDYESQRPGDDDPYGENLENQMQPLDKRDLDSLDEPSRKLEMMMGVYKRVYSNDPDFRAKTIALYKASLLKERDALKDNHKAYGWIAEYVDELSDFCLSDWISKFPHLTKQIEKYRVNDTHETVEGIDFKYNLYLRKSNIKVFLSIKNVELKDRKVLLGGPDKQLASYVEYYRRYALLRASCYLIYRPEELLRLIAIEEYELSEYQDTLPIPDFTYTCQGDIPPSSGGQIKDGLLVTQFEKIIDFSYAINKPLYSITDKQVSVFSNPKTEVPFGDSLFLQLARLFHIAWIQHLDAANLTTFDEIFYQFGSPTHPVYKQFDHQSLSKLQHLMMDEFQDISPLISRCFNQLKKQLNMQQVVKNGSIMSVGDDCQSIYGWRGSAPSFILDYKSCFDLAHDESEYPLENNYRCAKKILDLGSKIIEKIPKQNRKVKRIFAKGPNAHAEDALVSLHKPIRTGEKESVNFELAAQKLEEEANQPGISEKNPIYLLCTKRSLFSKKSNAKWYETIKRLKRQKLLKVLTVHSAKGLEAYTVLVVGDAREPNPHPLRETLCRLSDVPIQYNEGQREEQLRLAYVAVTRAKNRLYWFAESLDTKKNILSDLFKEE</sequence>
<comment type="catalytic activity">
    <reaction evidence="6">
        <text>Couples ATP hydrolysis with the unwinding of duplex DNA by translocating in the 3'-5' direction.</text>
        <dbReference type="EC" id="5.6.2.4"/>
    </reaction>
</comment>
<protein>
    <recommendedName>
        <fullName evidence="7">DNA 3'-5' helicase</fullName>
        <ecNumber evidence="7">5.6.2.4</ecNumber>
    </recommendedName>
</protein>
<dbReference type="RefSeq" id="WP_138549076.1">
    <property type="nucleotide sequence ID" value="NZ_PNCG01000026.1"/>
</dbReference>
<comment type="caution">
    <text evidence="12">The sequence shown here is derived from an EMBL/GenBank/DDBJ whole genome shotgun (WGS) entry which is preliminary data.</text>
</comment>
<evidence type="ECO:0000256" key="6">
    <source>
        <dbReference type="ARBA" id="ARBA00034617"/>
    </source>
</evidence>
<keyword evidence="4 9" id="KW-0067">ATP-binding</keyword>
<reference evidence="12 13" key="1">
    <citation type="submission" date="2017-12" db="EMBL/GenBank/DDBJ databases">
        <authorList>
            <person name="Paulsen S."/>
            <person name="Gram L.K."/>
        </authorList>
    </citation>
    <scope>NUCLEOTIDE SEQUENCE [LARGE SCALE GENOMIC DNA]</scope>
    <source>
        <strain evidence="12 13">S2897</strain>
    </source>
</reference>
<proteinExistence type="predicted"/>
<keyword evidence="3 9" id="KW-0347">Helicase</keyword>
<name>A0A5S3YZN9_9GAMM</name>
<dbReference type="AlphaFoldDB" id="A0A5S3YZN9"/>
<feature type="domain" description="UvrD-like helicase ATP-binding" evidence="11">
    <location>
        <begin position="140"/>
        <end position="658"/>
    </location>
</feature>
<dbReference type="PANTHER" id="PTHR11070">
    <property type="entry name" value="UVRD / RECB / PCRA DNA HELICASE FAMILY MEMBER"/>
    <property type="match status" value="1"/>
</dbReference>
<evidence type="ECO:0000256" key="9">
    <source>
        <dbReference type="PROSITE-ProRule" id="PRU00560"/>
    </source>
</evidence>
<feature type="binding site" evidence="9">
    <location>
        <begin position="161"/>
        <end position="168"/>
    </location>
    <ligand>
        <name>ATP</name>
        <dbReference type="ChEBI" id="CHEBI:30616"/>
    </ligand>
</feature>
<dbReference type="Pfam" id="PF13361">
    <property type="entry name" value="UvrD_C"/>
    <property type="match status" value="1"/>
</dbReference>
<dbReference type="InterPro" id="IPR000212">
    <property type="entry name" value="DNA_helicase_UvrD/REP"/>
</dbReference>
<dbReference type="GO" id="GO:0016887">
    <property type="term" value="F:ATP hydrolysis activity"/>
    <property type="evidence" value="ECO:0007669"/>
    <property type="project" value="RHEA"/>
</dbReference>
<dbReference type="GO" id="GO:0043138">
    <property type="term" value="F:3'-5' DNA helicase activity"/>
    <property type="evidence" value="ECO:0007669"/>
    <property type="project" value="UniProtKB-EC"/>
</dbReference>
<dbReference type="InterPro" id="IPR014017">
    <property type="entry name" value="DNA_helicase_UvrD-like_C"/>
</dbReference>
<keyword evidence="5" id="KW-0413">Isomerase</keyword>
<evidence type="ECO:0000256" key="8">
    <source>
        <dbReference type="ARBA" id="ARBA00048988"/>
    </source>
</evidence>
<dbReference type="GO" id="GO:0003677">
    <property type="term" value="F:DNA binding"/>
    <property type="evidence" value="ECO:0007669"/>
    <property type="project" value="InterPro"/>
</dbReference>
<evidence type="ECO:0000256" key="3">
    <source>
        <dbReference type="ARBA" id="ARBA00022806"/>
    </source>
</evidence>
<evidence type="ECO:0000313" key="12">
    <source>
        <dbReference type="EMBL" id="TMP85489.1"/>
    </source>
</evidence>
<evidence type="ECO:0000256" key="4">
    <source>
        <dbReference type="ARBA" id="ARBA00022840"/>
    </source>
</evidence>
<evidence type="ECO:0000256" key="2">
    <source>
        <dbReference type="ARBA" id="ARBA00022801"/>
    </source>
</evidence>
<dbReference type="GO" id="GO:0005524">
    <property type="term" value="F:ATP binding"/>
    <property type="evidence" value="ECO:0007669"/>
    <property type="project" value="UniProtKB-UniRule"/>
</dbReference>
<organism evidence="12 13">
    <name type="scientific">Pseudoalteromonas ruthenica</name>
    <dbReference type="NCBI Taxonomy" id="151081"/>
    <lineage>
        <taxon>Bacteria</taxon>
        <taxon>Pseudomonadati</taxon>
        <taxon>Pseudomonadota</taxon>
        <taxon>Gammaproteobacteria</taxon>
        <taxon>Alteromonadales</taxon>
        <taxon>Pseudoalteromonadaceae</taxon>
        <taxon>Pseudoalteromonas</taxon>
    </lineage>
</organism>
<evidence type="ECO:0000256" key="5">
    <source>
        <dbReference type="ARBA" id="ARBA00023235"/>
    </source>
</evidence>
<dbReference type="Gene3D" id="3.40.50.300">
    <property type="entry name" value="P-loop containing nucleotide triphosphate hydrolases"/>
    <property type="match status" value="3"/>
</dbReference>
<dbReference type="Pfam" id="PF00580">
    <property type="entry name" value="UvrD-helicase"/>
    <property type="match status" value="1"/>
</dbReference>
<dbReference type="Proteomes" id="UP000305874">
    <property type="component" value="Unassembled WGS sequence"/>
</dbReference>
<evidence type="ECO:0000256" key="10">
    <source>
        <dbReference type="SAM" id="MobiDB-lite"/>
    </source>
</evidence>
<dbReference type="PROSITE" id="PS51198">
    <property type="entry name" value="UVRD_HELICASE_ATP_BIND"/>
    <property type="match status" value="1"/>
</dbReference>
<accession>A0A5S3YZN9</accession>
<evidence type="ECO:0000259" key="11">
    <source>
        <dbReference type="PROSITE" id="PS51198"/>
    </source>
</evidence>
<dbReference type="EMBL" id="PNCG01000026">
    <property type="protein sequence ID" value="TMP85489.1"/>
    <property type="molecule type" value="Genomic_DNA"/>
</dbReference>
<keyword evidence="1 9" id="KW-0547">Nucleotide-binding</keyword>
<dbReference type="PANTHER" id="PTHR11070:SF63">
    <property type="entry name" value="DNA HELICASE IV"/>
    <property type="match status" value="1"/>
</dbReference>
<comment type="catalytic activity">
    <reaction evidence="8">
        <text>ATP + H2O = ADP + phosphate + H(+)</text>
        <dbReference type="Rhea" id="RHEA:13065"/>
        <dbReference type="ChEBI" id="CHEBI:15377"/>
        <dbReference type="ChEBI" id="CHEBI:15378"/>
        <dbReference type="ChEBI" id="CHEBI:30616"/>
        <dbReference type="ChEBI" id="CHEBI:43474"/>
        <dbReference type="ChEBI" id="CHEBI:456216"/>
        <dbReference type="EC" id="5.6.2.4"/>
    </reaction>
</comment>
<dbReference type="EC" id="5.6.2.4" evidence="7"/>
<gene>
    <name evidence="12" type="ORF">CWC05_18280</name>
</gene>
<dbReference type="SUPFAM" id="SSF52540">
    <property type="entry name" value="P-loop containing nucleoside triphosphate hydrolases"/>
    <property type="match status" value="1"/>
</dbReference>
<reference evidence="13" key="2">
    <citation type="submission" date="2019-06" db="EMBL/GenBank/DDBJ databases">
        <title>Co-occurence of chitin degradation, pigmentation and bioactivity in marine Pseudoalteromonas.</title>
        <authorList>
            <person name="Sonnenschein E.C."/>
            <person name="Bech P.K."/>
        </authorList>
    </citation>
    <scope>NUCLEOTIDE SEQUENCE [LARGE SCALE GENOMIC DNA]</scope>
    <source>
        <strain evidence="13">S2897</strain>
    </source>
</reference>
<evidence type="ECO:0000256" key="7">
    <source>
        <dbReference type="ARBA" id="ARBA00034808"/>
    </source>
</evidence>
<dbReference type="GO" id="GO:0000725">
    <property type="term" value="P:recombinational repair"/>
    <property type="evidence" value="ECO:0007669"/>
    <property type="project" value="TreeGrafter"/>
</dbReference>